<dbReference type="EMBL" id="NBSK02000004">
    <property type="protein sequence ID" value="KAJ0210471.1"/>
    <property type="molecule type" value="Genomic_DNA"/>
</dbReference>
<dbReference type="SMART" id="SM00575">
    <property type="entry name" value="ZnF_PMZ"/>
    <property type="match status" value="1"/>
</dbReference>
<organism evidence="6 7">
    <name type="scientific">Lactuca sativa</name>
    <name type="common">Garden lettuce</name>
    <dbReference type="NCBI Taxonomy" id="4236"/>
    <lineage>
        <taxon>Eukaryota</taxon>
        <taxon>Viridiplantae</taxon>
        <taxon>Streptophyta</taxon>
        <taxon>Embryophyta</taxon>
        <taxon>Tracheophyta</taxon>
        <taxon>Spermatophyta</taxon>
        <taxon>Magnoliopsida</taxon>
        <taxon>eudicotyledons</taxon>
        <taxon>Gunneridae</taxon>
        <taxon>Pentapetalae</taxon>
        <taxon>asterids</taxon>
        <taxon>campanulids</taxon>
        <taxon>Asterales</taxon>
        <taxon>Asteraceae</taxon>
        <taxon>Cichorioideae</taxon>
        <taxon>Cichorieae</taxon>
        <taxon>Lactucinae</taxon>
        <taxon>Lactuca</taxon>
    </lineage>
</organism>
<dbReference type="PANTHER" id="PTHR31973">
    <property type="entry name" value="POLYPROTEIN, PUTATIVE-RELATED"/>
    <property type="match status" value="1"/>
</dbReference>
<name>A0A9R1XF24_LACSA</name>
<dbReference type="PANTHER" id="PTHR31973:SF190">
    <property type="entry name" value="MULE TRANSPOSASE DOMAIN-CONTAINING PROTEIN"/>
    <property type="match status" value="1"/>
</dbReference>
<evidence type="ECO:0000256" key="4">
    <source>
        <dbReference type="PROSITE-ProRule" id="PRU00325"/>
    </source>
</evidence>
<keyword evidence="2 4" id="KW-0863">Zinc-finger</keyword>
<accession>A0A9R1XF24</accession>
<evidence type="ECO:0000256" key="2">
    <source>
        <dbReference type="ARBA" id="ARBA00022771"/>
    </source>
</evidence>
<evidence type="ECO:0000256" key="3">
    <source>
        <dbReference type="ARBA" id="ARBA00022833"/>
    </source>
</evidence>
<dbReference type="PROSITE" id="PS50966">
    <property type="entry name" value="ZF_SWIM"/>
    <property type="match status" value="1"/>
</dbReference>
<dbReference type="AlphaFoldDB" id="A0A9R1XF24"/>
<evidence type="ECO:0000259" key="5">
    <source>
        <dbReference type="PROSITE" id="PS50966"/>
    </source>
</evidence>
<gene>
    <name evidence="6" type="ORF">LSAT_V11C400202580</name>
</gene>
<comment type="caution">
    <text evidence="6">The sequence shown here is derived from an EMBL/GenBank/DDBJ whole genome shotgun (WGS) entry which is preliminary data.</text>
</comment>
<protein>
    <recommendedName>
        <fullName evidence="5">SWIM-type domain-containing protein</fullName>
    </recommendedName>
</protein>
<dbReference type="InterPro" id="IPR007527">
    <property type="entry name" value="Znf_SWIM"/>
</dbReference>
<keyword evidence="7" id="KW-1185">Reference proteome</keyword>
<dbReference type="GO" id="GO:0008270">
    <property type="term" value="F:zinc ion binding"/>
    <property type="evidence" value="ECO:0007669"/>
    <property type="project" value="UniProtKB-KW"/>
</dbReference>
<dbReference type="Proteomes" id="UP000235145">
    <property type="component" value="Unassembled WGS sequence"/>
</dbReference>
<evidence type="ECO:0000256" key="1">
    <source>
        <dbReference type="ARBA" id="ARBA00022723"/>
    </source>
</evidence>
<dbReference type="Pfam" id="PF10551">
    <property type="entry name" value="MULE"/>
    <property type="match status" value="1"/>
</dbReference>
<dbReference type="InterPro" id="IPR006564">
    <property type="entry name" value="Znf_PMZ"/>
</dbReference>
<reference evidence="6 7" key="1">
    <citation type="journal article" date="2017" name="Nat. Commun.">
        <title>Genome assembly with in vitro proximity ligation data and whole-genome triplication in lettuce.</title>
        <authorList>
            <person name="Reyes-Chin-Wo S."/>
            <person name="Wang Z."/>
            <person name="Yang X."/>
            <person name="Kozik A."/>
            <person name="Arikit S."/>
            <person name="Song C."/>
            <person name="Xia L."/>
            <person name="Froenicke L."/>
            <person name="Lavelle D.O."/>
            <person name="Truco M.J."/>
            <person name="Xia R."/>
            <person name="Zhu S."/>
            <person name="Xu C."/>
            <person name="Xu H."/>
            <person name="Xu X."/>
            <person name="Cox K."/>
            <person name="Korf I."/>
            <person name="Meyers B.C."/>
            <person name="Michelmore R.W."/>
        </authorList>
    </citation>
    <scope>NUCLEOTIDE SEQUENCE [LARGE SCALE GENOMIC DNA]</scope>
    <source>
        <strain evidence="7">cv. Salinas</strain>
        <tissue evidence="6">Seedlings</tissue>
    </source>
</reference>
<keyword evidence="3" id="KW-0862">Zinc</keyword>
<sequence length="530" mass="61986">MDFADVTSDFMVDEDNLILDIEVDMENFHMSIDTDAEYLGSEYKFHEGNDVQEEVEDIEVINNDEWDFMGKDSDNDRKRREIIKQLGKERVCSHGEVHKVAFHVGQKYNSKKELKEKLIGMHWRLEEIFVLQKMTNIGNYGSQCKWGWWTYHKKVKGKEVIEEKAKCTWRLHAYRANDNEYWFSQKIKSCTATFISKQIMDQIESNPGVPIRAIQEELQRKYEVSISGDKVFKAKSLATKMVVGDCTKQYAVLRDYVLELQATNVDTTILTAVGVDSSNGIYPLAYAIVESENTDSWKWFWECLGDDLDMHANSNFAFISDRQKGLIPAIAHIFPCAEHRYCLRHIYENMRKVWRSTEYKEHLWNCAKATTIPEFETLMREFISYDVEAYAWFMKIPPHHWARSHFSVFNSKLVKGRDKPIITYLEFIREYLMKRVCNVMKVINKCTGPLTPTGERLLQANISSALQYTARWNGVSKYQVKGPWHDQHVVDMGQMTCSYRKWELTGMPCKHAIATINEMADCNTLFWIIL</sequence>
<evidence type="ECO:0000313" key="6">
    <source>
        <dbReference type="EMBL" id="KAJ0210471.1"/>
    </source>
</evidence>
<proteinExistence type="predicted"/>
<dbReference type="InterPro" id="IPR018289">
    <property type="entry name" value="MULE_transposase_dom"/>
</dbReference>
<evidence type="ECO:0000313" key="7">
    <source>
        <dbReference type="Proteomes" id="UP000235145"/>
    </source>
</evidence>
<feature type="domain" description="SWIM-type" evidence="5">
    <location>
        <begin position="478"/>
        <end position="520"/>
    </location>
</feature>
<keyword evidence="1" id="KW-0479">Metal-binding</keyword>